<keyword evidence="2" id="KW-0945">Host-virus interaction</keyword>
<evidence type="ECO:0008006" key="9">
    <source>
        <dbReference type="Google" id="ProtNLM"/>
    </source>
</evidence>
<accession>A0A514DC84</accession>
<evidence type="ECO:0000256" key="6">
    <source>
        <dbReference type="ARBA" id="ARBA00023296"/>
    </source>
</evidence>
<evidence type="ECO:0000256" key="4">
    <source>
        <dbReference type="ARBA" id="ARBA00022844"/>
    </source>
</evidence>
<proteinExistence type="inferred from homology"/>
<comment type="similarity">
    <text evidence="7">Belongs to the Leviviricetes maturation protein family.</text>
</comment>
<protein>
    <recommendedName>
        <fullName evidence="9">Maturation</fullName>
    </recommendedName>
</protein>
<evidence type="ECO:0000256" key="5">
    <source>
        <dbReference type="ARBA" id="ARBA00023104"/>
    </source>
</evidence>
<evidence type="ECO:0000256" key="7">
    <source>
        <dbReference type="ARBA" id="ARBA00035110"/>
    </source>
</evidence>
<evidence type="ECO:0000256" key="3">
    <source>
        <dbReference type="ARBA" id="ARBA00022804"/>
    </source>
</evidence>
<keyword evidence="6" id="KW-1160">Virus entry into host cell</keyword>
<comment type="subcellular location">
    <subcellularLocation>
        <location evidence="1">Virion</location>
    </subcellularLocation>
</comment>
<organism evidence="8">
    <name type="scientific">Leviviridae sp</name>
    <dbReference type="NCBI Taxonomy" id="2027243"/>
    <lineage>
        <taxon>Viruses</taxon>
        <taxon>Riboviria</taxon>
        <taxon>Orthornavirae</taxon>
        <taxon>Lenarviricota</taxon>
        <taxon>Leviviricetes</taxon>
        <taxon>Norzivirales</taxon>
        <taxon>Fiersviridae</taxon>
    </lineage>
</organism>
<reference evidence="8" key="1">
    <citation type="submission" date="2019-05" db="EMBL/GenBank/DDBJ databases">
        <title>Metatranscriptomic reconstruction reveals RNA viruses with the potential to shape carbon cycling in soil.</title>
        <authorList>
            <person name="Starr E.P."/>
            <person name="Nuccio E."/>
            <person name="Pett-Ridge J."/>
            <person name="Banfield J.F."/>
            <person name="Firestone M.K."/>
        </authorList>
    </citation>
    <scope>NUCLEOTIDE SEQUENCE</scope>
    <source>
        <strain evidence="8">H1_Rhizo_Litter_1_scaffold_330</strain>
    </source>
</reference>
<keyword evidence="3" id="KW-1161">Viral attachment to host cell</keyword>
<dbReference type="GO" id="GO:0044423">
    <property type="term" value="C:virion component"/>
    <property type="evidence" value="ECO:0007669"/>
    <property type="project" value="UniProtKB-KW"/>
</dbReference>
<evidence type="ECO:0000256" key="2">
    <source>
        <dbReference type="ARBA" id="ARBA00022581"/>
    </source>
</evidence>
<dbReference type="InterPro" id="IPR005563">
    <property type="entry name" value="A_protein"/>
</dbReference>
<evidence type="ECO:0000256" key="1">
    <source>
        <dbReference type="ARBA" id="ARBA00004328"/>
    </source>
</evidence>
<keyword evidence="4" id="KW-0946">Virion</keyword>
<sequence length="444" mass="49972">MTDGGYVFQERDINTRKSLKGIPEGSVLPNTLPSRMYFPGGTDSFSLGDFPISTRQSTFSYRTRKGEQYPDLISGQAIRSYFLSRGIPSDADDGHDFYTQRTWRTVSHEDVIAKDPVFGWSVRGVLHPRDIPEFPVIPSLDVNYYGNKAISRIAPTAPNANIAQTAAEIIREKGLKLPSNEYSDWLKSRASLAKSAGKGYLNLSFGWIPLISDLVKVVNSLLNINEEIRRYGELSNIETVRRYDFQTTPTNLVTNEGDGRLNFGWLSDNISNSSQYFNGSPVGQLTRIQKESQRIYFKGKFVYSINPGKGIMDKLQAYEQFANKLLGTRITPAVLWELTPWSWLADWFVDVQSAVTTAGLRTEDGLLMHYAYLMRETRMSNAYTVDGLSFRDGPRGPFTISSHIVRKERVRGTPFGFGLNPNSFTERQWAILAALALSKTGYRG</sequence>
<dbReference type="EMBL" id="MN036096">
    <property type="protein sequence ID" value="QDH91216.1"/>
    <property type="molecule type" value="Genomic_RNA"/>
</dbReference>
<keyword evidence="5" id="KW-1175">Viral attachment to host cell pilus</keyword>
<evidence type="ECO:0000313" key="8">
    <source>
        <dbReference type="EMBL" id="QDH91216.1"/>
    </source>
</evidence>
<dbReference type="GO" id="GO:0039666">
    <property type="term" value="P:virion attachment to host cell pilus"/>
    <property type="evidence" value="ECO:0007669"/>
    <property type="project" value="UniProtKB-KW"/>
</dbReference>
<dbReference type="Pfam" id="PF03863">
    <property type="entry name" value="Phage_mat-A"/>
    <property type="match status" value="1"/>
</dbReference>
<name>A0A514DC84_9VIRU</name>
<gene>
    <name evidence="8" type="ORF">H1RhizoLitter1330_000001</name>
</gene>